<organism evidence="2 3">
    <name type="scientific">Seminavis robusta</name>
    <dbReference type="NCBI Taxonomy" id="568900"/>
    <lineage>
        <taxon>Eukaryota</taxon>
        <taxon>Sar</taxon>
        <taxon>Stramenopiles</taxon>
        <taxon>Ochrophyta</taxon>
        <taxon>Bacillariophyta</taxon>
        <taxon>Bacillariophyceae</taxon>
        <taxon>Bacillariophycidae</taxon>
        <taxon>Naviculales</taxon>
        <taxon>Naviculaceae</taxon>
        <taxon>Seminavis</taxon>
    </lineage>
</organism>
<proteinExistence type="predicted"/>
<sequence>MHACTATIPTTIGLVKAKKKSNTYSGKKHNNLSLISPQSVSDTSLILRTDITPTMHRVKDSAPSCSAIYNMTPLVNHNGHHDDKPIPNNFGNVPLAHNKKSRKSRRCSSLEQ</sequence>
<name>A0A9N8HJR6_9STRA</name>
<keyword evidence="3" id="KW-1185">Reference proteome</keyword>
<evidence type="ECO:0000313" key="3">
    <source>
        <dbReference type="Proteomes" id="UP001153069"/>
    </source>
</evidence>
<comment type="caution">
    <text evidence="2">The sequence shown here is derived from an EMBL/GenBank/DDBJ whole genome shotgun (WGS) entry which is preliminary data.</text>
</comment>
<dbReference type="Proteomes" id="UP001153069">
    <property type="component" value="Unassembled WGS sequence"/>
</dbReference>
<accession>A0A9N8HJR6</accession>
<protein>
    <submittedName>
        <fullName evidence="2">Uncharacterized protein</fullName>
    </submittedName>
</protein>
<reference evidence="2" key="1">
    <citation type="submission" date="2020-06" db="EMBL/GenBank/DDBJ databases">
        <authorList>
            <consortium name="Plant Systems Biology data submission"/>
        </authorList>
    </citation>
    <scope>NUCLEOTIDE SEQUENCE</scope>
    <source>
        <strain evidence="2">D6</strain>
    </source>
</reference>
<evidence type="ECO:0000313" key="2">
    <source>
        <dbReference type="EMBL" id="CAB9514885.1"/>
    </source>
</evidence>
<evidence type="ECO:0000256" key="1">
    <source>
        <dbReference type="SAM" id="MobiDB-lite"/>
    </source>
</evidence>
<gene>
    <name evidence="2" type="ORF">SEMRO_681_G186350.1</name>
</gene>
<feature type="region of interest" description="Disordered" evidence="1">
    <location>
        <begin position="79"/>
        <end position="112"/>
    </location>
</feature>
<dbReference type="AlphaFoldDB" id="A0A9N8HJR6"/>
<dbReference type="EMBL" id="CAICTM010000680">
    <property type="protein sequence ID" value="CAB9514885.1"/>
    <property type="molecule type" value="Genomic_DNA"/>
</dbReference>
<feature type="compositionally biased region" description="Basic residues" evidence="1">
    <location>
        <begin position="97"/>
        <end position="106"/>
    </location>
</feature>